<dbReference type="EMBL" id="GGEC01041517">
    <property type="protein sequence ID" value="MBX22001.1"/>
    <property type="molecule type" value="Transcribed_RNA"/>
</dbReference>
<organism evidence="1">
    <name type="scientific">Rhizophora mucronata</name>
    <name type="common">Asiatic mangrove</name>
    <dbReference type="NCBI Taxonomy" id="61149"/>
    <lineage>
        <taxon>Eukaryota</taxon>
        <taxon>Viridiplantae</taxon>
        <taxon>Streptophyta</taxon>
        <taxon>Embryophyta</taxon>
        <taxon>Tracheophyta</taxon>
        <taxon>Spermatophyta</taxon>
        <taxon>Magnoliopsida</taxon>
        <taxon>eudicotyledons</taxon>
        <taxon>Gunneridae</taxon>
        <taxon>Pentapetalae</taxon>
        <taxon>rosids</taxon>
        <taxon>fabids</taxon>
        <taxon>Malpighiales</taxon>
        <taxon>Rhizophoraceae</taxon>
        <taxon>Rhizophora</taxon>
    </lineage>
</organism>
<dbReference type="EMBL" id="GGEC01041525">
    <property type="protein sequence ID" value="MBX22009.1"/>
    <property type="molecule type" value="Transcribed_RNA"/>
</dbReference>
<reference evidence="1" key="1">
    <citation type="submission" date="2018-02" db="EMBL/GenBank/DDBJ databases">
        <title>Rhizophora mucronata_Transcriptome.</title>
        <authorList>
            <person name="Meera S.P."/>
            <person name="Sreeshan A."/>
            <person name="Augustine A."/>
        </authorList>
    </citation>
    <scope>NUCLEOTIDE SEQUENCE</scope>
    <source>
        <tissue evidence="1">Leaf</tissue>
    </source>
</reference>
<proteinExistence type="predicted"/>
<name>A0A2P2LVJ3_RHIMU</name>
<sequence>MKTTFKCRFLLSSSISSGASSFSGADTSLCFISFDSACTS</sequence>
<dbReference type="AlphaFoldDB" id="A0A2P2LVJ3"/>
<accession>A0A2P2LVJ3</accession>
<protein>
    <submittedName>
        <fullName evidence="1">Eukaryotic peptide chain release factor GTP-binding subunit ERF3A-like isoform X3</fullName>
    </submittedName>
</protein>
<evidence type="ECO:0000313" key="1">
    <source>
        <dbReference type="EMBL" id="MBX22001.1"/>
    </source>
</evidence>